<gene>
    <name evidence="2" type="ORF">ACH4OY_00450</name>
</gene>
<reference evidence="2 3" key="1">
    <citation type="submission" date="2024-10" db="EMBL/GenBank/DDBJ databases">
        <title>The Natural Products Discovery Center: Release of the First 8490 Sequenced Strains for Exploring Actinobacteria Biosynthetic Diversity.</title>
        <authorList>
            <person name="Kalkreuter E."/>
            <person name="Kautsar S.A."/>
            <person name="Yang D."/>
            <person name="Bader C.D."/>
            <person name="Teijaro C.N."/>
            <person name="Fluegel L."/>
            <person name="Davis C.M."/>
            <person name="Simpson J.R."/>
            <person name="Lauterbach L."/>
            <person name="Steele A.D."/>
            <person name="Gui C."/>
            <person name="Meng S."/>
            <person name="Li G."/>
            <person name="Viehrig K."/>
            <person name="Ye F."/>
            <person name="Su P."/>
            <person name="Kiefer A.F."/>
            <person name="Nichols A."/>
            <person name="Cepeda A.J."/>
            <person name="Yan W."/>
            <person name="Fan B."/>
            <person name="Jiang Y."/>
            <person name="Adhikari A."/>
            <person name="Zheng C.-J."/>
            <person name="Schuster L."/>
            <person name="Cowan T.M."/>
            <person name="Smanski M.J."/>
            <person name="Chevrette M.G."/>
            <person name="De Carvalho L.P.S."/>
            <person name="Shen B."/>
        </authorList>
    </citation>
    <scope>NUCLEOTIDE SEQUENCE [LARGE SCALE GENOMIC DNA]</scope>
    <source>
        <strain evidence="2 3">NPDC021253</strain>
    </source>
</reference>
<organism evidence="2 3">
    <name type="scientific">Micromonospora rubida</name>
    <dbReference type="NCBI Taxonomy" id="2697657"/>
    <lineage>
        <taxon>Bacteria</taxon>
        <taxon>Bacillati</taxon>
        <taxon>Actinomycetota</taxon>
        <taxon>Actinomycetes</taxon>
        <taxon>Micromonosporales</taxon>
        <taxon>Micromonosporaceae</taxon>
        <taxon>Micromonospora</taxon>
    </lineage>
</organism>
<sequence length="155" mass="16123">MQPLRPAPTAQRPVWMWAGAAAGLALAVIMFLNSSKPHTPAAANRPPTGTFVVSGAVLLGDGASFIRDDHGGCGGTGDHAGVKNGAAVLITTRDGFAGGKLTAARALTDGTCQFRFSVPAVPTGQDTYLLMVADRDPRQYIEHELKSALLALRVD</sequence>
<dbReference type="RefSeq" id="WP_396675706.1">
    <property type="nucleotide sequence ID" value="NZ_JBIRPU010000001.1"/>
</dbReference>
<keyword evidence="1" id="KW-0472">Membrane</keyword>
<comment type="caution">
    <text evidence="2">The sequence shown here is derived from an EMBL/GenBank/DDBJ whole genome shotgun (WGS) entry which is preliminary data.</text>
</comment>
<accession>A0ABW7SBT7</accession>
<feature type="transmembrane region" description="Helical" evidence="1">
    <location>
        <begin position="14"/>
        <end position="32"/>
    </location>
</feature>
<proteinExistence type="predicted"/>
<name>A0ABW7SBT7_9ACTN</name>
<evidence type="ECO:0000313" key="2">
    <source>
        <dbReference type="EMBL" id="MFI0791165.1"/>
    </source>
</evidence>
<dbReference type="Proteomes" id="UP001611075">
    <property type="component" value="Unassembled WGS sequence"/>
</dbReference>
<protein>
    <submittedName>
        <fullName evidence="2">Uncharacterized protein</fullName>
    </submittedName>
</protein>
<keyword evidence="1" id="KW-0812">Transmembrane</keyword>
<dbReference type="EMBL" id="JBIRPU010000001">
    <property type="protein sequence ID" value="MFI0791165.1"/>
    <property type="molecule type" value="Genomic_DNA"/>
</dbReference>
<keyword evidence="1" id="KW-1133">Transmembrane helix</keyword>
<evidence type="ECO:0000256" key="1">
    <source>
        <dbReference type="SAM" id="Phobius"/>
    </source>
</evidence>
<evidence type="ECO:0000313" key="3">
    <source>
        <dbReference type="Proteomes" id="UP001611075"/>
    </source>
</evidence>
<keyword evidence="3" id="KW-1185">Reference proteome</keyword>